<dbReference type="SUPFAM" id="SSF57850">
    <property type="entry name" value="RING/U-box"/>
    <property type="match status" value="1"/>
</dbReference>
<organism evidence="7">
    <name type="scientific">Schistocephalus solidus</name>
    <name type="common">Tapeworm</name>
    <dbReference type="NCBI Taxonomy" id="70667"/>
    <lineage>
        <taxon>Eukaryota</taxon>
        <taxon>Metazoa</taxon>
        <taxon>Spiralia</taxon>
        <taxon>Lophotrochozoa</taxon>
        <taxon>Platyhelminthes</taxon>
        <taxon>Cestoda</taxon>
        <taxon>Eucestoda</taxon>
        <taxon>Diphyllobothriidea</taxon>
        <taxon>Diphyllobothriidae</taxon>
        <taxon>Schistocephalus</taxon>
    </lineage>
</organism>
<feature type="compositionally biased region" description="Polar residues" evidence="5">
    <location>
        <begin position="367"/>
        <end position="381"/>
    </location>
</feature>
<dbReference type="InterPro" id="IPR001841">
    <property type="entry name" value="Znf_RING"/>
</dbReference>
<dbReference type="Pfam" id="PF13639">
    <property type="entry name" value="zf-RING_2"/>
    <property type="match status" value="1"/>
</dbReference>
<keyword evidence="2 4" id="KW-0863">Zinc-finger</keyword>
<evidence type="ECO:0000256" key="1">
    <source>
        <dbReference type="ARBA" id="ARBA00022723"/>
    </source>
</evidence>
<dbReference type="PANTHER" id="PTHR45798:SF97">
    <property type="entry name" value="ALCOHOL-SENSITIVE RING FINGER PROTEIN 1"/>
    <property type="match status" value="1"/>
</dbReference>
<sequence>MFPFMGDAMFNPVPSVAQTFFPMDLPPRSFNSYRSINPFDAVRQIHQSVDEFMNRTARAFFADFEALSEAAFYRPRVVSGNDAPVPFHQNRQQWYELNVNRPSERLPPPSASAKRAVDVLDQLPVSIVRVKATTNNSASACKQSIQCSNSSEASGLRAHNCEEEEQATVHEPGQVELVLKLDRSKYRSINQLIPINQLHATTAGGKPECEICLGEYTAGDRVRHMPCGHLFHVKCVDTWLHSADTCPKCRKNIIFGLRRLHTQHMREQRARTQSLTLARLPQANQNTPTETSSAATAHAGRPASTSRPTELANRRPFHQTRSSILRSQLAEQRRQEASRPPPLPTTRSRRDQPPAGMSRPVPARRTQIPTNRRISPSSGARSVTPARSGPRERPAGGETAPRSHGDCVLEQRGVDTAAEAVQKISVNATNPREFSQQHATTVAGLPVLSSSYPLGPLIDKSRQVLSEEEKSREARRKAGEAAILRALQVDAQSAASAATLQ</sequence>
<keyword evidence="3" id="KW-0862">Zinc</keyword>
<evidence type="ECO:0000256" key="3">
    <source>
        <dbReference type="ARBA" id="ARBA00022833"/>
    </source>
</evidence>
<evidence type="ECO:0000256" key="5">
    <source>
        <dbReference type="SAM" id="MobiDB-lite"/>
    </source>
</evidence>
<evidence type="ECO:0000313" key="7">
    <source>
        <dbReference type="EMBL" id="JAP51833.1"/>
    </source>
</evidence>
<dbReference type="SMART" id="SM00184">
    <property type="entry name" value="RING"/>
    <property type="match status" value="1"/>
</dbReference>
<feature type="domain" description="RING-type" evidence="6">
    <location>
        <begin position="209"/>
        <end position="250"/>
    </location>
</feature>
<accession>A0A0X3PJ23</accession>
<dbReference type="Gene3D" id="3.30.40.10">
    <property type="entry name" value="Zinc/RING finger domain, C3HC4 (zinc finger)"/>
    <property type="match status" value="1"/>
</dbReference>
<evidence type="ECO:0000256" key="4">
    <source>
        <dbReference type="PROSITE-ProRule" id="PRU00175"/>
    </source>
</evidence>
<dbReference type="PROSITE" id="PS50089">
    <property type="entry name" value="ZF_RING_2"/>
    <property type="match status" value="1"/>
</dbReference>
<dbReference type="InterPro" id="IPR013083">
    <property type="entry name" value="Znf_RING/FYVE/PHD"/>
</dbReference>
<proteinExistence type="predicted"/>
<feature type="compositionally biased region" description="Polar residues" evidence="5">
    <location>
        <begin position="319"/>
        <end position="330"/>
    </location>
</feature>
<keyword evidence="1" id="KW-0479">Metal-binding</keyword>
<name>A0A0X3PJ23_SCHSO</name>
<reference evidence="7" key="1">
    <citation type="submission" date="2016-01" db="EMBL/GenBank/DDBJ databases">
        <title>Reference transcriptome for the parasite Schistocephalus solidus: insights into the molecular evolution of parasitism.</title>
        <authorList>
            <person name="Hebert F.O."/>
            <person name="Grambauer S."/>
            <person name="Barber I."/>
            <person name="Landry C.R."/>
            <person name="Aubin-Horth N."/>
        </authorList>
    </citation>
    <scope>NUCLEOTIDE SEQUENCE</scope>
</reference>
<feature type="compositionally biased region" description="Basic and acidic residues" evidence="5">
    <location>
        <begin position="389"/>
        <end position="406"/>
    </location>
</feature>
<dbReference type="GO" id="GO:0008270">
    <property type="term" value="F:zinc ion binding"/>
    <property type="evidence" value="ECO:0007669"/>
    <property type="project" value="UniProtKB-KW"/>
</dbReference>
<dbReference type="CDD" id="cd16461">
    <property type="entry name" value="RING-H2_EL5-like"/>
    <property type="match status" value="1"/>
</dbReference>
<feature type="compositionally biased region" description="Polar residues" evidence="5">
    <location>
        <begin position="271"/>
        <end position="295"/>
    </location>
</feature>
<dbReference type="InterPro" id="IPR052788">
    <property type="entry name" value="RING-type_E3_ligase_ATL"/>
</dbReference>
<gene>
    <name evidence="7" type="primary">ATL80</name>
    <name evidence="7" type="ORF">TR123673</name>
</gene>
<feature type="region of interest" description="Disordered" evidence="5">
    <location>
        <begin position="265"/>
        <end position="406"/>
    </location>
</feature>
<protein>
    <submittedName>
        <fullName evidence="7">RING-H2 finger protein ATL80</fullName>
    </submittedName>
</protein>
<dbReference type="PANTHER" id="PTHR45798">
    <property type="entry name" value="RING-H2 FINGER PROTEIN ATL61-RELATED-RELATED"/>
    <property type="match status" value="1"/>
</dbReference>
<evidence type="ECO:0000256" key="2">
    <source>
        <dbReference type="ARBA" id="ARBA00022771"/>
    </source>
</evidence>
<dbReference type="AlphaFoldDB" id="A0A0X3PJ23"/>
<evidence type="ECO:0000259" key="6">
    <source>
        <dbReference type="PROSITE" id="PS50089"/>
    </source>
</evidence>
<dbReference type="EMBL" id="GEEE01011392">
    <property type="protein sequence ID" value="JAP51833.1"/>
    <property type="molecule type" value="Transcribed_RNA"/>
</dbReference>